<dbReference type="Proteomes" id="UP001479436">
    <property type="component" value="Unassembled WGS sequence"/>
</dbReference>
<evidence type="ECO:0000313" key="2">
    <source>
        <dbReference type="Proteomes" id="UP001479436"/>
    </source>
</evidence>
<proteinExistence type="predicted"/>
<protein>
    <submittedName>
        <fullName evidence="1">Uncharacterized protein</fullName>
    </submittedName>
</protein>
<sequence>MSQSNNRRVPYAVDQYAEIRIMTLVIVLSPCPVPYCDSMDMKNLPWMSLEGRRERQPEGGEVDDAEVADTPVLTFHRRTNWDIEQIH</sequence>
<keyword evidence="2" id="KW-1185">Reference proteome</keyword>
<accession>A0ABR2W928</accession>
<gene>
    <name evidence="1" type="ORF">K7432_001719</name>
</gene>
<organism evidence="1 2">
    <name type="scientific">Basidiobolus ranarum</name>
    <dbReference type="NCBI Taxonomy" id="34480"/>
    <lineage>
        <taxon>Eukaryota</taxon>
        <taxon>Fungi</taxon>
        <taxon>Fungi incertae sedis</taxon>
        <taxon>Zoopagomycota</taxon>
        <taxon>Entomophthoromycotina</taxon>
        <taxon>Basidiobolomycetes</taxon>
        <taxon>Basidiobolales</taxon>
        <taxon>Basidiobolaceae</taxon>
        <taxon>Basidiobolus</taxon>
    </lineage>
</organism>
<comment type="caution">
    <text evidence="1">The sequence shown here is derived from an EMBL/GenBank/DDBJ whole genome shotgun (WGS) entry which is preliminary data.</text>
</comment>
<evidence type="ECO:0000313" key="1">
    <source>
        <dbReference type="EMBL" id="KAK9727636.1"/>
    </source>
</evidence>
<reference evidence="1 2" key="1">
    <citation type="submission" date="2023-04" db="EMBL/GenBank/DDBJ databases">
        <title>Genome of Basidiobolus ranarum AG-B5.</title>
        <authorList>
            <person name="Stajich J.E."/>
            <person name="Carter-House D."/>
            <person name="Gryganskyi A."/>
        </authorList>
    </citation>
    <scope>NUCLEOTIDE SEQUENCE [LARGE SCALE GENOMIC DNA]</scope>
    <source>
        <strain evidence="1 2">AG-B5</strain>
    </source>
</reference>
<dbReference type="EMBL" id="JASJQH010006916">
    <property type="protein sequence ID" value="KAK9727636.1"/>
    <property type="molecule type" value="Genomic_DNA"/>
</dbReference>
<name>A0ABR2W928_9FUNG</name>